<dbReference type="GO" id="GO:0003677">
    <property type="term" value="F:DNA binding"/>
    <property type="evidence" value="ECO:0007669"/>
    <property type="project" value="InterPro"/>
</dbReference>
<organism evidence="9 10">
    <name type="scientific">Coemansia interrupta</name>
    <dbReference type="NCBI Taxonomy" id="1126814"/>
    <lineage>
        <taxon>Eukaryota</taxon>
        <taxon>Fungi</taxon>
        <taxon>Fungi incertae sedis</taxon>
        <taxon>Zoopagomycota</taxon>
        <taxon>Kickxellomycotina</taxon>
        <taxon>Kickxellomycetes</taxon>
        <taxon>Kickxellales</taxon>
        <taxon>Kickxellaceae</taxon>
        <taxon>Coemansia</taxon>
    </lineage>
</organism>
<dbReference type="SUPFAM" id="SSF57667">
    <property type="entry name" value="beta-beta-alpha zinc fingers"/>
    <property type="match status" value="1"/>
</dbReference>
<protein>
    <submittedName>
        <fullName evidence="9">Protein SUPPRESSOR OF FRI 4</fullName>
    </submittedName>
</protein>
<reference evidence="9" key="1">
    <citation type="submission" date="2022-07" db="EMBL/GenBank/DDBJ databases">
        <title>Phylogenomic reconstructions and comparative analyses of Kickxellomycotina fungi.</title>
        <authorList>
            <person name="Reynolds N.K."/>
            <person name="Stajich J.E."/>
            <person name="Barry K."/>
            <person name="Grigoriev I.V."/>
            <person name="Crous P."/>
            <person name="Smith M.E."/>
        </authorList>
    </citation>
    <scope>NUCLEOTIDE SEQUENCE</scope>
    <source>
        <strain evidence="9">BCRC 34489</strain>
    </source>
</reference>
<dbReference type="Gene3D" id="3.30.160.60">
    <property type="entry name" value="Classic Zinc Finger"/>
    <property type="match status" value="1"/>
</dbReference>
<evidence type="ECO:0000256" key="3">
    <source>
        <dbReference type="ARBA" id="ARBA00022771"/>
    </source>
</evidence>
<comment type="caution">
    <text evidence="9">The sequence shown here is derived from an EMBL/GenBank/DDBJ whole genome shotgun (WGS) entry which is preliminary data.</text>
</comment>
<dbReference type="CDD" id="cd20908">
    <property type="entry name" value="SUF4-like"/>
    <property type="match status" value="1"/>
</dbReference>
<keyword evidence="10" id="KW-1185">Reference proteome</keyword>
<dbReference type="AlphaFoldDB" id="A0A9W8LHZ9"/>
<feature type="domain" description="BED-type" evidence="8">
    <location>
        <begin position="9"/>
        <end position="68"/>
    </location>
</feature>
<dbReference type="Proteomes" id="UP001140172">
    <property type="component" value="Unassembled WGS sequence"/>
</dbReference>
<dbReference type="PROSITE" id="PS50808">
    <property type="entry name" value="ZF_BED"/>
    <property type="match status" value="1"/>
</dbReference>
<dbReference type="SMART" id="SM00355">
    <property type="entry name" value="ZnF_C2H2"/>
    <property type="match status" value="2"/>
</dbReference>
<keyword evidence="5" id="KW-0539">Nucleus</keyword>
<evidence type="ECO:0000256" key="7">
    <source>
        <dbReference type="SAM" id="MobiDB-lite"/>
    </source>
</evidence>
<proteinExistence type="predicted"/>
<dbReference type="InterPro" id="IPR013087">
    <property type="entry name" value="Znf_C2H2_type"/>
</dbReference>
<dbReference type="GO" id="GO:0005634">
    <property type="term" value="C:nucleus"/>
    <property type="evidence" value="ECO:0007669"/>
    <property type="project" value="UniProtKB-SubCell"/>
</dbReference>
<keyword evidence="2" id="KW-0479">Metal-binding</keyword>
<name>A0A9W8LHZ9_9FUNG</name>
<dbReference type="InterPro" id="IPR003656">
    <property type="entry name" value="Znf_BED"/>
</dbReference>
<gene>
    <name evidence="9" type="primary">SUF4</name>
    <name evidence="9" type="ORF">GGI15_003710</name>
</gene>
<feature type="compositionally biased region" description="Basic and acidic residues" evidence="7">
    <location>
        <begin position="95"/>
        <end position="109"/>
    </location>
</feature>
<dbReference type="OrthoDB" id="1306014at2759"/>
<evidence type="ECO:0000256" key="1">
    <source>
        <dbReference type="ARBA" id="ARBA00004123"/>
    </source>
</evidence>
<dbReference type="PROSITE" id="PS00028">
    <property type="entry name" value="ZINC_FINGER_C2H2_1"/>
    <property type="match status" value="1"/>
</dbReference>
<dbReference type="PANTHER" id="PTHR23215:SF0">
    <property type="entry name" value="BUB3-INTERACTING AND GLEBS MOTIF-CONTAINING PROTEIN ZNF207"/>
    <property type="match status" value="1"/>
</dbReference>
<accession>A0A9W8LHZ9</accession>
<evidence type="ECO:0000256" key="5">
    <source>
        <dbReference type="ARBA" id="ARBA00023242"/>
    </source>
</evidence>
<evidence type="ECO:0000259" key="8">
    <source>
        <dbReference type="PROSITE" id="PS50808"/>
    </source>
</evidence>
<dbReference type="GO" id="GO:0008270">
    <property type="term" value="F:zinc ion binding"/>
    <property type="evidence" value="ECO:0007669"/>
    <property type="project" value="UniProtKB-KW"/>
</dbReference>
<evidence type="ECO:0000313" key="9">
    <source>
        <dbReference type="EMBL" id="KAJ2779985.1"/>
    </source>
</evidence>
<evidence type="ECO:0000256" key="4">
    <source>
        <dbReference type="ARBA" id="ARBA00022833"/>
    </source>
</evidence>
<dbReference type="EMBL" id="JANBUM010000272">
    <property type="protein sequence ID" value="KAJ2779985.1"/>
    <property type="molecule type" value="Genomic_DNA"/>
</dbReference>
<evidence type="ECO:0000256" key="2">
    <source>
        <dbReference type="ARBA" id="ARBA00022723"/>
    </source>
</evidence>
<keyword evidence="4" id="KW-0862">Zinc</keyword>
<feature type="compositionally biased region" description="Gly residues" evidence="7">
    <location>
        <begin position="120"/>
        <end position="129"/>
    </location>
</feature>
<dbReference type="InterPro" id="IPR036236">
    <property type="entry name" value="Znf_C2H2_sf"/>
</dbReference>
<feature type="region of interest" description="Disordered" evidence="7">
    <location>
        <begin position="68"/>
        <end position="129"/>
    </location>
</feature>
<feature type="non-terminal residue" evidence="9">
    <location>
        <position position="139"/>
    </location>
</feature>
<keyword evidence="3 6" id="KW-0863">Zinc-finger</keyword>
<comment type="subcellular location">
    <subcellularLocation>
        <location evidence="1">Nucleus</location>
    </subcellularLocation>
</comment>
<evidence type="ECO:0000313" key="10">
    <source>
        <dbReference type="Proteomes" id="UP001140172"/>
    </source>
</evidence>
<sequence>LMGRKKNKQPVLKPWCWYCEREFEDEKILLTHQKARHFKCHVCTKRLSTASGMVIHVAQVHKENITSVPNALPGRDSPNIEIFGSQGIPEDDAADYERRMSEKLGDPAAKRSRPPPMQSSGGGGGGGGSNMVVSALILI</sequence>
<evidence type="ECO:0000256" key="6">
    <source>
        <dbReference type="PROSITE-ProRule" id="PRU00027"/>
    </source>
</evidence>
<dbReference type="PANTHER" id="PTHR23215">
    <property type="entry name" value="ZINC FINGER PROTEIN 207"/>
    <property type="match status" value="1"/>
</dbReference>